<dbReference type="Gene3D" id="1.10.3210.10">
    <property type="entry name" value="Hypothetical protein af1432"/>
    <property type="match status" value="1"/>
</dbReference>
<keyword evidence="2" id="KW-1185">Reference proteome</keyword>
<name>A0A9J6QWG6_9FIRM</name>
<proteinExistence type="predicted"/>
<sequence>MNKHAEVRERIMAAKLTEYLGVIMPWLDDIGYFTAPSSHRYHGAYYGGNCEHSLAVCDKLVWLTKRLDLKWTLPRSPYIVGLFHDLCKCDAYVKTEEGFDYNPDMLITGHGEKSVMLLSNVLTLTEEEILCIRYHMGAYEQSDWHEFDLAIKKYPNVLFTHTADMLASKLEV</sequence>
<evidence type="ECO:0008006" key="3">
    <source>
        <dbReference type="Google" id="ProtNLM"/>
    </source>
</evidence>
<dbReference type="Proteomes" id="UP001065549">
    <property type="component" value="Unassembled WGS sequence"/>
</dbReference>
<evidence type="ECO:0000313" key="2">
    <source>
        <dbReference type="Proteomes" id="UP001065549"/>
    </source>
</evidence>
<dbReference type="AlphaFoldDB" id="A0A9J6QWG6"/>
<comment type="caution">
    <text evidence="1">The sequence shown here is derived from an EMBL/GenBank/DDBJ whole genome shotgun (WGS) entry which is preliminary data.</text>
</comment>
<gene>
    <name evidence="1" type="ORF">OBO34_15415</name>
</gene>
<protein>
    <recommendedName>
        <fullName evidence="3">HD domain-containing protein</fullName>
    </recommendedName>
</protein>
<evidence type="ECO:0000313" key="1">
    <source>
        <dbReference type="EMBL" id="MCU7379734.1"/>
    </source>
</evidence>
<reference evidence="1" key="1">
    <citation type="submission" date="2022-09" db="EMBL/GenBank/DDBJ databases">
        <title>Culturomic study of gut microbiota in children with autism spectrum disorder.</title>
        <authorList>
            <person name="Efimov B.A."/>
            <person name="Chaplin A.V."/>
            <person name="Sokolova S.R."/>
            <person name="Pikina A.P."/>
            <person name="Korzhanova M."/>
            <person name="Belova V."/>
            <person name="Korostin D."/>
        </authorList>
    </citation>
    <scope>NUCLEOTIDE SEQUENCE</scope>
    <source>
        <strain evidence="1">ASD5510</strain>
    </source>
</reference>
<dbReference type="SUPFAM" id="SSF109604">
    <property type="entry name" value="HD-domain/PDEase-like"/>
    <property type="match status" value="1"/>
</dbReference>
<dbReference type="EMBL" id="JAOSHN010000006">
    <property type="protein sequence ID" value="MCU7379734.1"/>
    <property type="molecule type" value="Genomic_DNA"/>
</dbReference>
<organism evidence="1 2">
    <name type="scientific">Hominibacterium faecale</name>
    <dbReference type="NCBI Taxonomy" id="2839743"/>
    <lineage>
        <taxon>Bacteria</taxon>
        <taxon>Bacillati</taxon>
        <taxon>Bacillota</taxon>
        <taxon>Clostridia</taxon>
        <taxon>Peptostreptococcales</taxon>
        <taxon>Anaerovoracaceae</taxon>
        <taxon>Hominibacterium</taxon>
    </lineage>
</organism>
<dbReference type="RefSeq" id="WP_269478635.1">
    <property type="nucleotide sequence ID" value="NZ_JAOSHN010000006.1"/>
</dbReference>
<accession>A0A9J6QWG6</accession>